<keyword evidence="1" id="KW-0677">Repeat</keyword>
<proteinExistence type="predicted"/>
<dbReference type="Pfam" id="PF24809">
    <property type="entry name" value="DUF7708"/>
    <property type="match status" value="1"/>
</dbReference>
<comment type="caution">
    <text evidence="5">The sequence shown here is derived from an EMBL/GenBank/DDBJ whole genome shotgun (WGS) entry which is preliminary data.</text>
</comment>
<feature type="domain" description="DUF7708" evidence="3">
    <location>
        <begin position="162"/>
        <end position="288"/>
    </location>
</feature>
<name>A0ABR4BQ57_9LECA</name>
<feature type="region of interest" description="Disordered" evidence="2">
    <location>
        <begin position="338"/>
        <end position="364"/>
    </location>
</feature>
<evidence type="ECO:0000256" key="2">
    <source>
        <dbReference type="SAM" id="MobiDB-lite"/>
    </source>
</evidence>
<organism evidence="5 6">
    <name type="scientific">Lepraria finkii</name>
    <dbReference type="NCBI Taxonomy" id="1340010"/>
    <lineage>
        <taxon>Eukaryota</taxon>
        <taxon>Fungi</taxon>
        <taxon>Dikarya</taxon>
        <taxon>Ascomycota</taxon>
        <taxon>Pezizomycotina</taxon>
        <taxon>Lecanoromycetes</taxon>
        <taxon>OSLEUM clade</taxon>
        <taxon>Lecanoromycetidae</taxon>
        <taxon>Lecanorales</taxon>
        <taxon>Lecanorineae</taxon>
        <taxon>Stereocaulaceae</taxon>
        <taxon>Lepraria</taxon>
    </lineage>
</organism>
<evidence type="ECO:0000259" key="3">
    <source>
        <dbReference type="Pfam" id="PF24809"/>
    </source>
</evidence>
<dbReference type="EMBL" id="JBHFEH010000001">
    <property type="protein sequence ID" value="KAL2059026.1"/>
    <property type="molecule type" value="Genomic_DNA"/>
</dbReference>
<reference evidence="5 6" key="1">
    <citation type="submission" date="2024-09" db="EMBL/GenBank/DDBJ databases">
        <title>Rethinking Asexuality: The Enigmatic Case of Functional Sexual Genes in Lepraria (Stereocaulaceae).</title>
        <authorList>
            <person name="Doellman M."/>
            <person name="Sun Y."/>
            <person name="Barcenas-Pena A."/>
            <person name="Lumbsch H.T."/>
            <person name="Grewe F."/>
        </authorList>
    </citation>
    <scope>NUCLEOTIDE SEQUENCE [LARGE SCALE GENOMIC DNA]</scope>
    <source>
        <strain evidence="5 6">Grewe 0041</strain>
    </source>
</reference>
<dbReference type="InterPro" id="IPR056125">
    <property type="entry name" value="DUF7708"/>
</dbReference>
<evidence type="ECO:0000256" key="1">
    <source>
        <dbReference type="ARBA" id="ARBA00022737"/>
    </source>
</evidence>
<gene>
    <name evidence="5" type="ORF">ABVK25_000318</name>
</gene>
<accession>A0ABR4BQ57</accession>
<dbReference type="PANTHER" id="PTHR40619:SF3">
    <property type="entry name" value="FUNGAL STAND N-TERMINAL GOODBYE DOMAIN-CONTAINING PROTEIN"/>
    <property type="match status" value="1"/>
</dbReference>
<feature type="domain" description="Nephrocystin 3-like N-terminal" evidence="4">
    <location>
        <begin position="409"/>
        <end position="574"/>
    </location>
</feature>
<dbReference type="InterPro" id="IPR056884">
    <property type="entry name" value="NPHP3-like_N"/>
</dbReference>
<protein>
    <submittedName>
        <fullName evidence="5">Uncharacterized protein</fullName>
    </submittedName>
</protein>
<dbReference type="PANTHER" id="PTHR40619">
    <property type="entry name" value="FUNGAL STAND N-TERMINAL GOODBYE DOMAIN-CONTAINING PROTEIN"/>
    <property type="match status" value="1"/>
</dbReference>
<evidence type="ECO:0000313" key="5">
    <source>
        <dbReference type="EMBL" id="KAL2059026.1"/>
    </source>
</evidence>
<dbReference type="Proteomes" id="UP001590951">
    <property type="component" value="Unassembled WGS sequence"/>
</dbReference>
<sequence>MASTTMETKSKKISILPGRSFSGRLVNNSLDYTENYVDEGLHKGLSDAGIGYNSEIEEYSAEPEDVEDVKGPEIIEDKRALLDCRQAFLRELQQYVEGADPRYRTRVNLMDKNTWSDVMAEVEITRDEYKGVGKKGIMKSIHNGWRNFSTAAPAIEAWLQLLPNNTLYGSVLCGGLTIIMEAAVRLGQLREETFEAIDQIPLRIQRAQFFVRTYNGANMEEQAAKLYQAIIDALQHILKWYKRKAGMKFFGAFAKGPAYATVLKTKMKDVEDASQSIHYEAGLGQHTRLSEIRNISWLTKRQLNNVEKRTEELKELQLEARNHLYAFFKDTEAWKEASQNWKNSQQDEKSKRASRTRSSLGPKGGSLVVRESLLSILSHDSDTLARDVEDPLCQLTTLPLVDQDRAAAIIGHSDVDTWLTEREPGAILVHGNCRRHDGICPTSVVSALLVSTFSKMPTFVTLYWFCGSHISGPNGNALGMMKSLICQLLNLSDSDFDFVLGKERKFDGKDLGKLLSLFKKLFQQLPNKTAVVCVIDGISYYEDQSKCEDTCESISKILKLMKADGPMLKLFITSPTRAGRINQNSGIVKRLVVIDIPAHVNGPKQGFNHRLAVSSTEEKVRELCES</sequence>
<evidence type="ECO:0000313" key="6">
    <source>
        <dbReference type="Proteomes" id="UP001590951"/>
    </source>
</evidence>
<evidence type="ECO:0000259" key="4">
    <source>
        <dbReference type="Pfam" id="PF24883"/>
    </source>
</evidence>
<dbReference type="Pfam" id="PF24883">
    <property type="entry name" value="NPHP3_N"/>
    <property type="match status" value="1"/>
</dbReference>
<keyword evidence="6" id="KW-1185">Reference proteome</keyword>